<protein>
    <submittedName>
        <fullName evidence="1">Uncharacterized protein</fullName>
    </submittedName>
</protein>
<reference evidence="2" key="1">
    <citation type="journal article" date="2022" name="Mol. Ecol. Resour.">
        <title>The genomes of chicory, endive, great burdock and yacon provide insights into Asteraceae palaeo-polyploidization history and plant inulin production.</title>
        <authorList>
            <person name="Fan W."/>
            <person name="Wang S."/>
            <person name="Wang H."/>
            <person name="Wang A."/>
            <person name="Jiang F."/>
            <person name="Liu H."/>
            <person name="Zhao H."/>
            <person name="Xu D."/>
            <person name="Zhang Y."/>
        </authorList>
    </citation>
    <scope>NUCLEOTIDE SEQUENCE [LARGE SCALE GENOMIC DNA]</scope>
    <source>
        <strain evidence="2">cv. Niubang</strain>
    </source>
</reference>
<proteinExistence type="predicted"/>
<gene>
    <name evidence="1" type="ORF">L6452_37560</name>
</gene>
<sequence length="949" mass="109631">MSGGFFRGTTADQDTRFSNKHAKLLKSQKFPPELENLVDMTKVKMDVMRPWIAHRVTELLGFEDEVLINFIYGLLEEKVVNGKEIQISLTGFMEKNTGKFMKELWTHLLSAQKNASGVPQQFLDAKEEETRKKQEDTDRITRELKRTKEKEGRELEQERIKRTREREGRQLDQERVKMDREADDVKAATLEPHSRSHAKVSSKWSVDDEGTNERNGSKGTDRISQSPHSTDHSLSPPRGGRSRSISKSFSNSKSHSRSRSLSASPKPLRRSVSFERRHHSLSRRSLTPRRVESRLRSSSPPQHGSSHLRRSVSHSRGRSPSPARRRLRSPMRRRSRSPVWRRSRTPMRRRSRTPLRHRSRSPIQRRSRSPVRRRSRSPIRRRSRSPIWRRSRSPIRRRSRSPMRRRSRSPIRRRSRSPIRRRSRSPIRRRSRSPIRRRSRSPMRRRSRSSIRRRSPSPFQRRSLSSESPSRQISLSPMHPRSPSPVRRRSPSPTRRRYQRAPSTPHDRSPSPVRRRTAFPRRQRSPSPGSMSSSPSGRISLSPTHGTSPSLLKKGSPKRQQRSPVRSPRDGNRIVQKSPLDCQAPRKETAERPAEGRKTSGSSGNPPPVSVRSLERDPKGRRISHNGEPALSSSPYNSPSGSVSPIAAGRSLSQERSPIPPKRQRESITKDHPDRVEVEEMTFSRVKVEKNQNKGTVNDRRDKNKYSPEFASHPSSDAQAQKRKSKSDDGRRNYPELAEEPLGSRKDNLSSDRARISEKGYKTDEKNQLRASDVKDSPRHQEAAKLPKLLQKVERHNRSGSLDSGSEESDEARGGVSQKKKRKRSKKKDVTSDDDYSHDSRTEDRKEAKKRRKEEKRLKKEEKRKRREERRRRKDSRRTEKLKLKAGGNVSPSSDPDNSHDSHASDAEPVRRGERITDNEEALSDQKKLEIELREKALESLRAKKGIGH</sequence>
<organism evidence="1 2">
    <name type="scientific">Arctium lappa</name>
    <name type="common">Greater burdock</name>
    <name type="synonym">Lappa major</name>
    <dbReference type="NCBI Taxonomy" id="4217"/>
    <lineage>
        <taxon>Eukaryota</taxon>
        <taxon>Viridiplantae</taxon>
        <taxon>Streptophyta</taxon>
        <taxon>Embryophyta</taxon>
        <taxon>Tracheophyta</taxon>
        <taxon>Spermatophyta</taxon>
        <taxon>Magnoliopsida</taxon>
        <taxon>eudicotyledons</taxon>
        <taxon>Gunneridae</taxon>
        <taxon>Pentapetalae</taxon>
        <taxon>asterids</taxon>
        <taxon>campanulids</taxon>
        <taxon>Asterales</taxon>
        <taxon>Asteraceae</taxon>
        <taxon>Carduoideae</taxon>
        <taxon>Cardueae</taxon>
        <taxon>Arctiinae</taxon>
        <taxon>Arctium</taxon>
    </lineage>
</organism>
<reference evidence="1 2" key="2">
    <citation type="journal article" date="2022" name="Mol. Ecol. Resour.">
        <title>The genomes of chicory, endive, great burdock and yacon provide insights into Asteraceae paleo-polyploidization history and plant inulin production.</title>
        <authorList>
            <person name="Fan W."/>
            <person name="Wang S."/>
            <person name="Wang H."/>
            <person name="Wang A."/>
            <person name="Jiang F."/>
            <person name="Liu H."/>
            <person name="Zhao H."/>
            <person name="Xu D."/>
            <person name="Zhang Y."/>
        </authorList>
    </citation>
    <scope>NUCLEOTIDE SEQUENCE [LARGE SCALE GENOMIC DNA]</scope>
    <source>
        <strain evidence="2">cv. Niubang</strain>
    </source>
</reference>
<dbReference type="Proteomes" id="UP001055879">
    <property type="component" value="Linkage Group LG14"/>
</dbReference>
<dbReference type="EMBL" id="CM042060">
    <property type="protein sequence ID" value="KAI3678273.1"/>
    <property type="molecule type" value="Genomic_DNA"/>
</dbReference>
<accession>A0ACB8Y2K2</accession>
<evidence type="ECO:0000313" key="2">
    <source>
        <dbReference type="Proteomes" id="UP001055879"/>
    </source>
</evidence>
<name>A0ACB8Y2K2_ARCLA</name>
<evidence type="ECO:0000313" key="1">
    <source>
        <dbReference type="EMBL" id="KAI3678273.1"/>
    </source>
</evidence>
<comment type="caution">
    <text evidence="1">The sequence shown here is derived from an EMBL/GenBank/DDBJ whole genome shotgun (WGS) entry which is preliminary data.</text>
</comment>
<keyword evidence="2" id="KW-1185">Reference proteome</keyword>